<dbReference type="PANTHER" id="PTHR35561">
    <property type="entry name" value="RNA 2',3'-CYCLIC PHOSPHODIESTERASE"/>
    <property type="match status" value="1"/>
</dbReference>
<evidence type="ECO:0000313" key="4">
    <source>
        <dbReference type="EMBL" id="SDJ33253.1"/>
    </source>
</evidence>
<evidence type="ECO:0000256" key="1">
    <source>
        <dbReference type="ARBA" id="ARBA00022801"/>
    </source>
</evidence>
<feature type="domain" description="Phosphoesterase HXTX" evidence="3">
    <location>
        <begin position="18"/>
        <end position="89"/>
    </location>
</feature>
<feature type="short sequence motif" description="HXTX 1" evidence="2">
    <location>
        <begin position="46"/>
        <end position="49"/>
    </location>
</feature>
<reference evidence="5" key="1">
    <citation type="submission" date="2016-10" db="EMBL/GenBank/DDBJ databases">
        <authorList>
            <person name="Varghese N."/>
            <person name="Submissions S."/>
        </authorList>
    </citation>
    <scope>NUCLEOTIDE SEQUENCE [LARGE SCALE GENOMIC DNA]</scope>
    <source>
        <strain evidence="5">ATCC 700689</strain>
    </source>
</reference>
<proteinExistence type="inferred from homology"/>
<comment type="function">
    <text evidence="2">Hydrolyzes RNA 2',3'-cyclic phosphodiester to an RNA 2'-phosphomonoester.</text>
</comment>
<dbReference type="Proteomes" id="UP000182894">
    <property type="component" value="Unassembled WGS sequence"/>
</dbReference>
<gene>
    <name evidence="4" type="ORF">SAMN05216605_12666</name>
</gene>
<keyword evidence="1 2" id="KW-0378">Hydrolase</keyword>
<dbReference type="RefSeq" id="WP_062384554.1">
    <property type="nucleotide sequence ID" value="NZ_BBQJ01000051.1"/>
</dbReference>
<evidence type="ECO:0000313" key="5">
    <source>
        <dbReference type="Proteomes" id="UP000182894"/>
    </source>
</evidence>
<dbReference type="InterPro" id="IPR009097">
    <property type="entry name" value="Cyclic_Pdiesterase"/>
</dbReference>
<dbReference type="OrthoDB" id="7061261at2"/>
<feature type="domain" description="Phosphoesterase HXTX" evidence="3">
    <location>
        <begin position="97"/>
        <end position="164"/>
    </location>
</feature>
<dbReference type="InterPro" id="IPR014051">
    <property type="entry name" value="Phosphoesterase_HXTX"/>
</dbReference>
<accession>A0A1G8SVM0</accession>
<dbReference type="PANTHER" id="PTHR35561:SF1">
    <property type="entry name" value="RNA 2',3'-CYCLIC PHOSPHODIESTERASE"/>
    <property type="match status" value="1"/>
</dbReference>
<feature type="short sequence motif" description="HXTX 2" evidence="2">
    <location>
        <begin position="130"/>
        <end position="133"/>
    </location>
</feature>
<organism evidence="4 5">
    <name type="scientific">Pseudomonas abietaniphila</name>
    <dbReference type="NCBI Taxonomy" id="89065"/>
    <lineage>
        <taxon>Bacteria</taxon>
        <taxon>Pseudomonadati</taxon>
        <taxon>Pseudomonadota</taxon>
        <taxon>Gammaproteobacteria</taxon>
        <taxon>Pseudomonadales</taxon>
        <taxon>Pseudomonadaceae</taxon>
        <taxon>Pseudomonas</taxon>
    </lineage>
</organism>
<dbReference type="EMBL" id="FNCO01000026">
    <property type="protein sequence ID" value="SDJ33253.1"/>
    <property type="molecule type" value="Genomic_DNA"/>
</dbReference>
<dbReference type="AlphaFoldDB" id="A0A1G8SVM0"/>
<dbReference type="Pfam" id="PF02834">
    <property type="entry name" value="LigT_PEase"/>
    <property type="match status" value="2"/>
</dbReference>
<feature type="active site" description="Proton acceptor" evidence="2">
    <location>
        <position position="130"/>
    </location>
</feature>
<name>A0A1G8SVM0_9PSED</name>
<dbReference type="SUPFAM" id="SSF55144">
    <property type="entry name" value="LigT-like"/>
    <property type="match status" value="1"/>
</dbReference>
<dbReference type="GO" id="GO:0008664">
    <property type="term" value="F:RNA 2',3'-cyclic 3'-phosphodiesterase activity"/>
    <property type="evidence" value="ECO:0007669"/>
    <property type="project" value="UniProtKB-EC"/>
</dbReference>
<comment type="catalytic activity">
    <reaction evidence="2">
        <text>a 3'-end 2',3'-cyclophospho-ribonucleotide-RNA + H2O = a 3'-end 2'-phospho-ribonucleotide-RNA + H(+)</text>
        <dbReference type="Rhea" id="RHEA:11828"/>
        <dbReference type="Rhea" id="RHEA-COMP:10464"/>
        <dbReference type="Rhea" id="RHEA-COMP:17353"/>
        <dbReference type="ChEBI" id="CHEBI:15377"/>
        <dbReference type="ChEBI" id="CHEBI:15378"/>
        <dbReference type="ChEBI" id="CHEBI:83064"/>
        <dbReference type="ChEBI" id="CHEBI:173113"/>
        <dbReference type="EC" id="3.1.4.58"/>
    </reaction>
</comment>
<protein>
    <recommendedName>
        <fullName evidence="2">RNA 2',3'-cyclic phosphodiesterase</fullName>
        <shortName evidence="2">RNA 2',3'-CPDase</shortName>
        <ecNumber evidence="2">3.1.4.58</ecNumber>
    </recommendedName>
</protein>
<dbReference type="STRING" id="89065.SAMN05216605_12666"/>
<dbReference type="GO" id="GO:0016874">
    <property type="term" value="F:ligase activity"/>
    <property type="evidence" value="ECO:0007669"/>
    <property type="project" value="UniProtKB-KW"/>
</dbReference>
<evidence type="ECO:0000256" key="2">
    <source>
        <dbReference type="HAMAP-Rule" id="MF_01940"/>
    </source>
</evidence>
<dbReference type="Gene3D" id="3.90.1140.10">
    <property type="entry name" value="Cyclic phosphodiesterase"/>
    <property type="match status" value="1"/>
</dbReference>
<dbReference type="NCBIfam" id="TIGR02258">
    <property type="entry name" value="2_5_ligase"/>
    <property type="match status" value="1"/>
</dbReference>
<sequence length="193" mass="21630">MTLINEPQSRLFFALTCSAPLRKAISQWRALLSLRAGRPVPSANFHLTLLFLGSVDQAQIADICAAASKIKAPGKPITLALDRLEVWRKSKALVLTPDDAPPELMRLSYALEQAMLRFGHDQENKEFRPHLTLARDYQSPVPEAGIPPDFFLRADRFGLYQSHKGQYSLVAVWPLVQTTQGESERFEEKTGSL</sequence>
<keyword evidence="5" id="KW-1185">Reference proteome</keyword>
<dbReference type="EC" id="3.1.4.58" evidence="2"/>
<dbReference type="GO" id="GO:0004113">
    <property type="term" value="F:2',3'-cyclic-nucleotide 3'-phosphodiesterase activity"/>
    <property type="evidence" value="ECO:0007669"/>
    <property type="project" value="InterPro"/>
</dbReference>
<feature type="active site" description="Proton donor" evidence="2">
    <location>
        <position position="46"/>
    </location>
</feature>
<keyword evidence="4" id="KW-0436">Ligase</keyword>
<evidence type="ECO:0000259" key="3">
    <source>
        <dbReference type="Pfam" id="PF02834"/>
    </source>
</evidence>
<dbReference type="InterPro" id="IPR004175">
    <property type="entry name" value="RNA_CPDase"/>
</dbReference>
<dbReference type="HAMAP" id="MF_01940">
    <property type="entry name" value="RNA_CPDase"/>
    <property type="match status" value="1"/>
</dbReference>
<comment type="similarity">
    <text evidence="2">Belongs to the 2H phosphoesterase superfamily. ThpR family.</text>
</comment>